<dbReference type="Gene3D" id="3.40.50.300">
    <property type="entry name" value="P-loop containing nucleotide triphosphate hydrolases"/>
    <property type="match status" value="1"/>
</dbReference>
<gene>
    <name evidence="2" type="ORF">AMSG_01067</name>
</gene>
<dbReference type="GeneID" id="25560837"/>
<dbReference type="SUPFAM" id="SSF52540">
    <property type="entry name" value="P-loop containing nucleoside triphosphate hydrolases"/>
    <property type="match status" value="1"/>
</dbReference>
<dbReference type="InterPro" id="IPR039627">
    <property type="entry name" value="Yme2_C"/>
</dbReference>
<sequence length="733" mass="81471">MSDPMGYDDERRSGRRGAAQAPSAPAADASLVTGLLKDIALVLKIAGGLVGLTSALFFFRRMQWQQVRAIRVAFREPKELRSHLRLAERAFDGDGPRRSWIVKLEDWWKARPMKNASATATAAGVDASGTGAESGRVDDEEEELSAAARDTLERDWRGLHMRRVREKGLLRSILRQEPSGPVVVTGASGSGKSAMVREVLNDRPWTMYINLYQDPVGGSTDFLTRFVRACGYYYPPIELVALGILRQQITEHDAEKALAYTTMVLQQQRSLRNAMGNVVDGPMGVPFPVFCLDQMHDVPVPRPGASEADLARAAAFRKFVDWCVYVTDAKLAHVVFVTRPGLITAMDRHLALRFRREQVYMALMSDGMTKAYFRFQVNAELKRVGLPTLSEATIARVVATLGGNLKDIEHFLSAVLRGRPWKSVLRSMVRDSTFSLEIEMDDMLREAADERGSKDMREGFKKFLRFWALLKYMAESRRTHVPRRELISAVFLQASHELEDYVARGVLSHTDVAQHYYQNALLTEEKAALEAEALAEEAESGNPRRSDELDAALEQALRRDDAQAQQRLYAVQGGLDEHWLMPASPRLKVAMRKLVNDPRLKRLEREIAKKVLYLESRKRTDEVIEARRVIAAELESLGVILRSQLANRGYQGLEDEAVDTAAKLLNQLSAYADESAELETRLTTFRWNNTAKLANSRIATSSSAPAATVAAAAAAAAEAEASSTSSSSGASSL</sequence>
<dbReference type="GO" id="GO:0005743">
    <property type="term" value="C:mitochondrial inner membrane"/>
    <property type="evidence" value="ECO:0007669"/>
    <property type="project" value="InterPro"/>
</dbReference>
<organism evidence="2 3">
    <name type="scientific">Thecamonas trahens ATCC 50062</name>
    <dbReference type="NCBI Taxonomy" id="461836"/>
    <lineage>
        <taxon>Eukaryota</taxon>
        <taxon>Apusozoa</taxon>
        <taxon>Apusomonadida</taxon>
        <taxon>Apusomonadidae</taxon>
        <taxon>Thecamonas</taxon>
    </lineage>
</organism>
<reference evidence="2 3" key="1">
    <citation type="submission" date="2010-05" db="EMBL/GenBank/DDBJ databases">
        <title>The Genome Sequence of Thecamonas trahens ATCC 50062.</title>
        <authorList>
            <consortium name="The Broad Institute Genome Sequencing Platform"/>
            <person name="Russ C."/>
            <person name="Cuomo C."/>
            <person name="Shea T."/>
            <person name="Young S.K."/>
            <person name="Zeng Q."/>
            <person name="Koehrsen M."/>
            <person name="Haas B."/>
            <person name="Borodovsky M."/>
            <person name="Guigo R."/>
            <person name="Alvarado L."/>
            <person name="Berlin A."/>
            <person name="Bochicchio J."/>
            <person name="Borenstein D."/>
            <person name="Chapman S."/>
            <person name="Chen Z."/>
            <person name="Freedman E."/>
            <person name="Gellesch M."/>
            <person name="Goldberg J."/>
            <person name="Griggs A."/>
            <person name="Gujja S."/>
            <person name="Heilman E."/>
            <person name="Heiman D."/>
            <person name="Hepburn T."/>
            <person name="Howarth C."/>
            <person name="Jen D."/>
            <person name="Larson L."/>
            <person name="Mehta T."/>
            <person name="Park D."/>
            <person name="Pearson M."/>
            <person name="Roberts A."/>
            <person name="Saif S."/>
            <person name="Shenoy N."/>
            <person name="Sisk P."/>
            <person name="Stolte C."/>
            <person name="Sykes S."/>
            <person name="Thomson T."/>
            <person name="Walk T."/>
            <person name="White J."/>
            <person name="Yandava C."/>
            <person name="Burger G."/>
            <person name="Gray M.W."/>
            <person name="Holland P.W.H."/>
            <person name="King N."/>
            <person name="Lang F.B.F."/>
            <person name="Roger A.J."/>
            <person name="Ruiz-Trillo I."/>
            <person name="Lander E."/>
            <person name="Nusbaum C."/>
        </authorList>
    </citation>
    <scope>NUCLEOTIDE SEQUENCE [LARGE SCALE GENOMIC DNA]</scope>
    <source>
        <strain evidence="2 3">ATCC 50062</strain>
    </source>
</reference>
<dbReference type="RefSeq" id="XP_013762240.1">
    <property type="nucleotide sequence ID" value="XM_013906786.1"/>
</dbReference>
<protein>
    <submittedName>
        <fullName evidence="2">Uncharacterized protein</fullName>
    </submittedName>
</protein>
<name>A0A0L0DLG7_THETB</name>
<dbReference type="AlphaFoldDB" id="A0A0L0DLG7"/>
<dbReference type="OrthoDB" id="10267654at2759"/>
<feature type="compositionally biased region" description="Low complexity" evidence="1">
    <location>
        <begin position="119"/>
        <end position="131"/>
    </location>
</feature>
<dbReference type="InterPro" id="IPR027417">
    <property type="entry name" value="P-loop_NTPase"/>
</dbReference>
<proteinExistence type="predicted"/>
<evidence type="ECO:0000313" key="2">
    <source>
        <dbReference type="EMBL" id="KNC52238.1"/>
    </source>
</evidence>
<dbReference type="PANTHER" id="PTHR32198:SF3">
    <property type="entry name" value="MITOCHONDRIAL ESCAPE PROTEIN 2 C-TERMINAL DOMAIN-CONTAINING PROTEIN"/>
    <property type="match status" value="1"/>
</dbReference>
<feature type="region of interest" description="Disordered" evidence="1">
    <location>
        <begin position="119"/>
        <end position="142"/>
    </location>
</feature>
<dbReference type="EMBL" id="GL349436">
    <property type="protein sequence ID" value="KNC52238.1"/>
    <property type="molecule type" value="Genomic_DNA"/>
</dbReference>
<dbReference type="Proteomes" id="UP000054408">
    <property type="component" value="Unassembled WGS sequence"/>
</dbReference>
<evidence type="ECO:0000256" key="1">
    <source>
        <dbReference type="SAM" id="MobiDB-lite"/>
    </source>
</evidence>
<feature type="region of interest" description="Disordered" evidence="1">
    <location>
        <begin position="1"/>
        <end position="23"/>
    </location>
</feature>
<accession>A0A0L0DLG7</accession>
<dbReference type="PANTHER" id="PTHR32198">
    <property type="entry name" value="MITOCHONDRIAL ESCAPE PROTEIN 2"/>
    <property type="match status" value="1"/>
</dbReference>
<evidence type="ECO:0000313" key="3">
    <source>
        <dbReference type="Proteomes" id="UP000054408"/>
    </source>
</evidence>
<keyword evidence="3" id="KW-1185">Reference proteome</keyword>